<dbReference type="EMBL" id="CP017101">
    <property type="protein sequence ID" value="APO68876.1"/>
    <property type="molecule type" value="Genomic_DNA"/>
</dbReference>
<accession>A0A1L5NLU1</accession>
<dbReference type="AlphaFoldDB" id="A0A1L5NLU1"/>
<proteinExistence type="predicted"/>
<protein>
    <submittedName>
        <fullName evidence="1">Uncharacterized protein</fullName>
    </submittedName>
</protein>
<dbReference type="RefSeq" id="WP_156886465.1">
    <property type="nucleotide sequence ID" value="NZ_CP017101.1"/>
</dbReference>
<evidence type="ECO:0000313" key="2">
    <source>
        <dbReference type="Proteomes" id="UP000184749"/>
    </source>
</evidence>
<organism evidence="1 2">
    <name type="scientific">Rhizobium gallicum</name>
    <dbReference type="NCBI Taxonomy" id="56730"/>
    <lineage>
        <taxon>Bacteria</taxon>
        <taxon>Pseudomonadati</taxon>
        <taxon>Pseudomonadota</taxon>
        <taxon>Alphaproteobacteria</taxon>
        <taxon>Hyphomicrobiales</taxon>
        <taxon>Rhizobiaceae</taxon>
        <taxon>Rhizobium/Agrobacterium group</taxon>
        <taxon>Rhizobium</taxon>
    </lineage>
</organism>
<evidence type="ECO:0000313" key="1">
    <source>
        <dbReference type="EMBL" id="APO68876.1"/>
    </source>
</evidence>
<sequence length="55" mass="6230">MPARLWARMDEEALIRMVPCIMGAGGLRPGRIGWPQMDVSPIGRIEDHSRFYAAF</sequence>
<name>A0A1L5NLU1_9HYPH</name>
<gene>
    <name evidence="1" type="ORF">IE4872_CH03276</name>
</gene>
<reference evidence="1 2" key="1">
    <citation type="submission" date="2016-09" db="EMBL/GenBank/DDBJ databases">
        <title>The complete genome sequences of Rhizobium gallicum, symbiovars gallicum and phaseoli, symbionts associated to common bean (Phaseolus vulgaris).</title>
        <authorList>
            <person name="Bustos P."/>
            <person name="Santamaria R.I."/>
            <person name="Perez-Carrascal O.M."/>
            <person name="Juarez S."/>
            <person name="Lozano L."/>
            <person name="Martinez-Flores I."/>
            <person name="Martinez-Romero E."/>
            <person name="Cevallos M."/>
            <person name="Romero D."/>
            <person name="Davila G."/>
            <person name="Gonzalez V."/>
        </authorList>
    </citation>
    <scope>NUCLEOTIDE SEQUENCE [LARGE SCALE GENOMIC DNA]</scope>
    <source>
        <strain evidence="1 2">IE4872</strain>
    </source>
</reference>
<dbReference type="Proteomes" id="UP000184749">
    <property type="component" value="Chromosome"/>
</dbReference>